<sequence length="819" mass="93613">MKKNGLIFKRSSFSKFADEVKASYPESIVSGARELAYKILKAKDPKEAEEFNKQFDAEERRGISRRKKLGLLFAGLAISTALGLGYYLSRDKTPPKIHQVEYQRNLKPGDYATVKVNASDTSGIASARMLVVDPQNRTQEVLGEKENGLYVFKFKLTQEPSYNFTIFIDDPFGNEATFKGGITCLDNPEISSLSIRKIPELGLCEVKVNASDTSGIKKALIEFDGMSLPMVRLNDTYAFNITLGWGPRSLGIKVHVFDPFNQSVSEAANVDWSLKDAFIYFSSRSGFDSKIAESFYEKYPSLVSKLYSTNKPQIAYPLELYSKAPDVFDEIYKSVKEDPTVVTNKELFTALTSKLFLDLNYKDFVKVFNPATGNYEVQKLKPETVQAIVRYAVAVEKLNLPPHSVEDVWLFGNATQICGDIADFTPLTFYSVYGENVVLCWNPPRDTWAIVKFLKNVNSSFPVLRFPEIYEGINMKVKANLWSIFDADFGIAYSEKINNNRELKLTDEDVWDLMMLQWNLYSNKAPQFGGGGKLYNRDFQWYNSTQLKQLYPDGNTRNQGLFFLFFMSNTSFDMEKRERVYGIKGAKTALIQGEKEYETISRLYPNGTIKNWLGDVDVRWYYYDWLEDRGVHGLENTHMQYVGLKPMELWNVMTSHPLDFWNYLKDYKGIDQYLTKNWKYWDLVKFIAGYERWNVGNYPPATEEDGDNYLIPQTLQAFGFPVYFVHINPTPKGAAQYEWVISLPDHVATGMKSEFGESILIGLANGFGLYLTKDGIVKDGIRELRGFVGETTFYQDKDGTVKSNTLLAPEIEVYLMKKD</sequence>
<dbReference type="EMBL" id="DTGD01000080">
    <property type="protein sequence ID" value="HGB35683.1"/>
    <property type="molecule type" value="Genomic_DNA"/>
</dbReference>
<keyword evidence="1" id="KW-0812">Transmembrane</keyword>
<evidence type="ECO:0000256" key="1">
    <source>
        <dbReference type="SAM" id="Phobius"/>
    </source>
</evidence>
<dbReference type="AlphaFoldDB" id="A0A7V3NTA7"/>
<proteinExistence type="predicted"/>
<gene>
    <name evidence="2" type="ORF">ENV38_02100</name>
</gene>
<organism evidence="2">
    <name type="scientific">candidate division WOR-3 bacterium</name>
    <dbReference type="NCBI Taxonomy" id="2052148"/>
    <lineage>
        <taxon>Bacteria</taxon>
        <taxon>Bacteria division WOR-3</taxon>
    </lineage>
</organism>
<evidence type="ECO:0000313" key="2">
    <source>
        <dbReference type="EMBL" id="HGB35683.1"/>
    </source>
</evidence>
<comment type="caution">
    <text evidence="2">The sequence shown here is derived from an EMBL/GenBank/DDBJ whole genome shotgun (WGS) entry which is preliminary data.</text>
</comment>
<protein>
    <submittedName>
        <fullName evidence="2">Uncharacterized protein</fullName>
    </submittedName>
</protein>
<feature type="transmembrane region" description="Helical" evidence="1">
    <location>
        <begin position="69"/>
        <end position="88"/>
    </location>
</feature>
<keyword evidence="1" id="KW-1133">Transmembrane helix</keyword>
<accession>A0A7V3NTA7</accession>
<keyword evidence="1" id="KW-0472">Membrane</keyword>
<name>A0A7V3NTA7_UNCW3</name>
<reference evidence="2" key="1">
    <citation type="journal article" date="2020" name="mSystems">
        <title>Genome- and Community-Level Interaction Insights into Carbon Utilization and Element Cycling Functions of Hydrothermarchaeota in Hydrothermal Sediment.</title>
        <authorList>
            <person name="Zhou Z."/>
            <person name="Liu Y."/>
            <person name="Xu W."/>
            <person name="Pan J."/>
            <person name="Luo Z.H."/>
            <person name="Li M."/>
        </authorList>
    </citation>
    <scope>NUCLEOTIDE SEQUENCE [LARGE SCALE GENOMIC DNA]</scope>
    <source>
        <strain evidence="2">SpSt-754</strain>
    </source>
</reference>